<feature type="region of interest" description="Disordered" evidence="1">
    <location>
        <begin position="232"/>
        <end position="403"/>
    </location>
</feature>
<evidence type="ECO:0000313" key="3">
    <source>
        <dbReference type="Proteomes" id="UP001492380"/>
    </source>
</evidence>
<dbReference type="Proteomes" id="UP001492380">
    <property type="component" value="Unassembled WGS sequence"/>
</dbReference>
<feature type="compositionally biased region" description="Basic and acidic residues" evidence="1">
    <location>
        <begin position="252"/>
        <end position="266"/>
    </location>
</feature>
<sequence>MEFNNNTNFMAVPETPSRTPLLLSEAVEATKSKWPSDLDLDKFSFQERRRNLDAQRQARQQQAVAAATGHTSARRMPRNAAREQQLREEDANFDPLLDAHPEARRGCHRILRDWYEEEERREDAGLPDEENMDPRLSFEKRPVAPRREMPMKSTLARLVERNAGQPRFYDPAAAFRRGHLSQQRIHFDELGRYRQRRFAKKAAAATDEGQRFPKTQADLERILEDVVDGLTEEPTNNHADRASPSTASSASVEDHGDGREARRDSGYDSQVEEEAWRQDGKVAANRESSSSARAATTKVNGDDGYADADAAYPDSIISSSSWTRPMSPTITDEEDDDVDRESSASSPAAVATEESQQPEPHAATSDDDNNNKEHLVCLPAAAAAAAAPEEPESVAAPAPTNNPHAARFKALFGAGYDVDNLPEAIEDEEDSDDDFI</sequence>
<feature type="compositionally biased region" description="Low complexity" evidence="1">
    <location>
        <begin position="54"/>
        <end position="67"/>
    </location>
</feature>
<comment type="caution">
    <text evidence="2">The sequence shown here is derived from an EMBL/GenBank/DDBJ whole genome shotgun (WGS) entry which is preliminary data.</text>
</comment>
<feature type="compositionally biased region" description="Low complexity" evidence="1">
    <location>
        <begin position="283"/>
        <end position="295"/>
    </location>
</feature>
<dbReference type="EMBL" id="JBBWRZ010000009">
    <property type="protein sequence ID" value="KAK8229152.1"/>
    <property type="molecule type" value="Genomic_DNA"/>
</dbReference>
<feature type="compositionally biased region" description="Polar residues" evidence="1">
    <location>
        <begin position="233"/>
        <end position="251"/>
    </location>
</feature>
<organism evidence="2 3">
    <name type="scientific">Phyllosticta capitalensis</name>
    <dbReference type="NCBI Taxonomy" id="121624"/>
    <lineage>
        <taxon>Eukaryota</taxon>
        <taxon>Fungi</taxon>
        <taxon>Dikarya</taxon>
        <taxon>Ascomycota</taxon>
        <taxon>Pezizomycotina</taxon>
        <taxon>Dothideomycetes</taxon>
        <taxon>Dothideomycetes incertae sedis</taxon>
        <taxon>Botryosphaeriales</taxon>
        <taxon>Phyllostictaceae</taxon>
        <taxon>Phyllosticta</taxon>
    </lineage>
</organism>
<accession>A0ABR1YH37</accession>
<reference evidence="2 3" key="1">
    <citation type="submission" date="2024-04" db="EMBL/GenBank/DDBJ databases">
        <title>Phyllosticta paracitricarpa is synonymous to the EU quarantine fungus P. citricarpa based on phylogenomic analyses.</title>
        <authorList>
            <consortium name="Lawrence Berkeley National Laboratory"/>
            <person name="Van Ingen-Buijs V.A."/>
            <person name="Van Westerhoven A.C."/>
            <person name="Haridas S."/>
            <person name="Skiadas P."/>
            <person name="Martin F."/>
            <person name="Groenewald J.Z."/>
            <person name="Crous P.W."/>
            <person name="Seidl M.F."/>
        </authorList>
    </citation>
    <scope>NUCLEOTIDE SEQUENCE [LARGE SCALE GENOMIC DNA]</scope>
    <source>
        <strain evidence="2 3">CBS 123374</strain>
    </source>
</reference>
<gene>
    <name evidence="2" type="ORF">HDK90DRAFT_513385</name>
</gene>
<evidence type="ECO:0008006" key="4">
    <source>
        <dbReference type="Google" id="ProtNLM"/>
    </source>
</evidence>
<evidence type="ECO:0000313" key="2">
    <source>
        <dbReference type="EMBL" id="KAK8229152.1"/>
    </source>
</evidence>
<protein>
    <recommendedName>
        <fullName evidence="4">CCD97-like C-terminal domain-containing protein</fullName>
    </recommendedName>
</protein>
<name>A0ABR1YH37_9PEZI</name>
<proteinExistence type="predicted"/>
<feature type="compositionally biased region" description="Low complexity" evidence="1">
    <location>
        <begin position="307"/>
        <end position="321"/>
    </location>
</feature>
<evidence type="ECO:0000256" key="1">
    <source>
        <dbReference type="SAM" id="MobiDB-lite"/>
    </source>
</evidence>
<feature type="compositionally biased region" description="Low complexity" evidence="1">
    <location>
        <begin position="379"/>
        <end position="403"/>
    </location>
</feature>
<keyword evidence="3" id="KW-1185">Reference proteome</keyword>
<feature type="region of interest" description="Disordered" evidence="1">
    <location>
        <begin position="52"/>
        <end position="86"/>
    </location>
</feature>